<evidence type="ECO:0000313" key="3">
    <source>
        <dbReference type="Proteomes" id="UP001516023"/>
    </source>
</evidence>
<accession>A0ABD3P4K4</accession>
<dbReference type="EMBL" id="JABMIG020000271">
    <property type="protein sequence ID" value="KAL3782982.1"/>
    <property type="molecule type" value="Genomic_DNA"/>
</dbReference>
<proteinExistence type="predicted"/>
<feature type="transmembrane region" description="Helical" evidence="1">
    <location>
        <begin position="57"/>
        <end position="78"/>
    </location>
</feature>
<dbReference type="AlphaFoldDB" id="A0ABD3P4K4"/>
<feature type="transmembrane region" description="Helical" evidence="1">
    <location>
        <begin position="118"/>
        <end position="136"/>
    </location>
</feature>
<comment type="caution">
    <text evidence="2">The sequence shown here is derived from an EMBL/GenBank/DDBJ whole genome shotgun (WGS) entry which is preliminary data.</text>
</comment>
<organism evidence="2 3">
    <name type="scientific">Cyclotella cryptica</name>
    <dbReference type="NCBI Taxonomy" id="29204"/>
    <lineage>
        <taxon>Eukaryota</taxon>
        <taxon>Sar</taxon>
        <taxon>Stramenopiles</taxon>
        <taxon>Ochrophyta</taxon>
        <taxon>Bacillariophyta</taxon>
        <taxon>Coscinodiscophyceae</taxon>
        <taxon>Thalassiosirophycidae</taxon>
        <taxon>Stephanodiscales</taxon>
        <taxon>Stephanodiscaceae</taxon>
        <taxon>Cyclotella</taxon>
    </lineage>
</organism>
<keyword evidence="3" id="KW-1185">Reference proteome</keyword>
<keyword evidence="1" id="KW-0812">Transmembrane</keyword>
<feature type="transmembrane region" description="Helical" evidence="1">
    <location>
        <begin position="203"/>
        <end position="220"/>
    </location>
</feature>
<gene>
    <name evidence="2" type="ORF">HJC23_003138</name>
</gene>
<feature type="transmembrane region" description="Helical" evidence="1">
    <location>
        <begin position="20"/>
        <end position="45"/>
    </location>
</feature>
<reference evidence="2 3" key="1">
    <citation type="journal article" date="2020" name="G3 (Bethesda)">
        <title>Improved Reference Genome for Cyclotella cryptica CCMP332, a Model for Cell Wall Morphogenesis, Salinity Adaptation, and Lipid Production in Diatoms (Bacillariophyta).</title>
        <authorList>
            <person name="Roberts W.R."/>
            <person name="Downey K.M."/>
            <person name="Ruck E.C."/>
            <person name="Traller J.C."/>
            <person name="Alverson A.J."/>
        </authorList>
    </citation>
    <scope>NUCLEOTIDE SEQUENCE [LARGE SCALE GENOMIC DNA]</scope>
    <source>
        <strain evidence="2 3">CCMP332</strain>
    </source>
</reference>
<keyword evidence="1" id="KW-1133">Transmembrane helix</keyword>
<keyword evidence="1" id="KW-0472">Membrane</keyword>
<protein>
    <submittedName>
        <fullName evidence="2">Uncharacterized protein</fullName>
    </submittedName>
</protein>
<sequence>MLVPEREDGRGGHTVEKICSVFLLLWWTIGTGIITFHSESCAFFISKLTSPRRMLVFIQAQPRMTSVCCVFTFIGPFVETSNGWFAAWGGFFATLHWCLGIDTSTFNDLSEGRRYIKFLQFWSFILIFASITPLRYKYTGYGGAGFAIAAGALTLIACMYVISLYDELSREVMRMTMMLLFLLWACVAGVCTFYGPFLLLGNGYFACWIGCFCAFKLWIIQWTSSERE</sequence>
<feature type="transmembrane region" description="Helical" evidence="1">
    <location>
        <begin position="142"/>
        <end position="165"/>
    </location>
</feature>
<feature type="transmembrane region" description="Helical" evidence="1">
    <location>
        <begin position="177"/>
        <end position="197"/>
    </location>
</feature>
<evidence type="ECO:0000256" key="1">
    <source>
        <dbReference type="SAM" id="Phobius"/>
    </source>
</evidence>
<name>A0ABD3P4K4_9STRA</name>
<evidence type="ECO:0000313" key="2">
    <source>
        <dbReference type="EMBL" id="KAL3782982.1"/>
    </source>
</evidence>
<dbReference type="Proteomes" id="UP001516023">
    <property type="component" value="Unassembled WGS sequence"/>
</dbReference>